<protein>
    <submittedName>
        <fullName evidence="2">DEK_C domain-containing protein</fullName>
    </submittedName>
</protein>
<proteinExistence type="predicted"/>
<accession>A0AC35UBA2</accession>
<evidence type="ECO:0000313" key="1">
    <source>
        <dbReference type="Proteomes" id="UP000095286"/>
    </source>
</evidence>
<reference evidence="2" key="1">
    <citation type="submission" date="2016-11" db="UniProtKB">
        <authorList>
            <consortium name="WormBaseParasite"/>
        </authorList>
    </citation>
    <scope>IDENTIFICATION</scope>
    <source>
        <strain evidence="2">KR3021</strain>
    </source>
</reference>
<dbReference type="WBParaSite" id="RSKR_0000952200.1">
    <property type="protein sequence ID" value="RSKR_0000952200.1"/>
    <property type="gene ID" value="RSKR_0000952200"/>
</dbReference>
<sequence length="197" mass="21860">MCIGKPTGEVKQTAWVEQVTKAITNVSDPGLKSILLQVAKYDNIPRKMAKFLNFLNNSLRIHNKDLCESAWKAIESEAIKMREAAIAKSEAAKQKAKEEKEAKEKKAAEDEEGKKNDGVDDVKVTTNNDFKWKSTIKRKLKAADNNTMKIKKLKTAVIEEFVASTGGEVDGTFSIMFEQKLTSAGVVIDGKVARLKQ</sequence>
<organism evidence="1 2">
    <name type="scientific">Rhabditophanes sp. KR3021</name>
    <dbReference type="NCBI Taxonomy" id="114890"/>
    <lineage>
        <taxon>Eukaryota</taxon>
        <taxon>Metazoa</taxon>
        <taxon>Ecdysozoa</taxon>
        <taxon>Nematoda</taxon>
        <taxon>Chromadorea</taxon>
        <taxon>Rhabditida</taxon>
        <taxon>Tylenchina</taxon>
        <taxon>Panagrolaimomorpha</taxon>
        <taxon>Strongyloidoidea</taxon>
        <taxon>Alloionematidae</taxon>
        <taxon>Rhabditophanes</taxon>
    </lineage>
</organism>
<name>A0AC35UBA2_9BILA</name>
<dbReference type="Proteomes" id="UP000095286">
    <property type="component" value="Unplaced"/>
</dbReference>
<evidence type="ECO:0000313" key="2">
    <source>
        <dbReference type="WBParaSite" id="RSKR_0000952200.1"/>
    </source>
</evidence>